<dbReference type="AlphaFoldDB" id="A0A852W9P4"/>
<dbReference type="EMBL" id="JACCAB010000001">
    <property type="protein sequence ID" value="NYG05753.1"/>
    <property type="molecule type" value="Genomic_DNA"/>
</dbReference>
<accession>A0A852W9P4</accession>
<evidence type="ECO:0000313" key="2">
    <source>
        <dbReference type="Proteomes" id="UP000573599"/>
    </source>
</evidence>
<sequence length="73" mass="7768">MKNSPAASGHDTADAHAAWCRCGASRAESVHRLCTGAAALQHSARVEVRAELLLSRLRAIQLMGTMNGELRAL</sequence>
<keyword evidence="2" id="KW-1185">Reference proteome</keyword>
<comment type="caution">
    <text evidence="1">The sequence shown here is derived from an EMBL/GenBank/DDBJ whole genome shotgun (WGS) entry which is preliminary data.</text>
</comment>
<protein>
    <submittedName>
        <fullName evidence="1">Uncharacterized protein</fullName>
    </submittedName>
</protein>
<organism evidence="1 2">
    <name type="scientific">Pedococcus badiiscoriae</name>
    <dbReference type="NCBI Taxonomy" id="642776"/>
    <lineage>
        <taxon>Bacteria</taxon>
        <taxon>Bacillati</taxon>
        <taxon>Actinomycetota</taxon>
        <taxon>Actinomycetes</taxon>
        <taxon>Micrococcales</taxon>
        <taxon>Intrasporangiaceae</taxon>
        <taxon>Pedococcus</taxon>
    </lineage>
</organism>
<reference evidence="1 2" key="1">
    <citation type="submission" date="2020-07" db="EMBL/GenBank/DDBJ databases">
        <title>Sequencing the genomes of 1000 actinobacteria strains.</title>
        <authorList>
            <person name="Klenk H.-P."/>
        </authorList>
    </citation>
    <scope>NUCLEOTIDE SEQUENCE [LARGE SCALE GENOMIC DNA]</scope>
    <source>
        <strain evidence="1 2">DSM 23987</strain>
    </source>
</reference>
<gene>
    <name evidence="1" type="ORF">BJ986_000240</name>
</gene>
<proteinExistence type="predicted"/>
<dbReference type="Proteomes" id="UP000573599">
    <property type="component" value="Unassembled WGS sequence"/>
</dbReference>
<name>A0A852W9P4_9MICO</name>
<evidence type="ECO:0000313" key="1">
    <source>
        <dbReference type="EMBL" id="NYG05753.1"/>
    </source>
</evidence>
<dbReference type="RefSeq" id="WP_179420332.1">
    <property type="nucleotide sequence ID" value="NZ_JACCAB010000001.1"/>
</dbReference>